<dbReference type="AlphaFoldDB" id="A0A6I2UEI1"/>
<organism evidence="2 3">
    <name type="scientific">Anaerovibrio slackiae</name>
    <dbReference type="NCBI Taxonomy" id="2652309"/>
    <lineage>
        <taxon>Bacteria</taxon>
        <taxon>Bacillati</taxon>
        <taxon>Bacillota</taxon>
        <taxon>Negativicutes</taxon>
        <taxon>Selenomonadales</taxon>
        <taxon>Selenomonadaceae</taxon>
        <taxon>Anaerovibrio</taxon>
    </lineage>
</organism>
<accession>A0A6I2UEI1</accession>
<keyword evidence="1" id="KW-1133">Transmembrane helix</keyword>
<protein>
    <submittedName>
        <fullName evidence="2">Uncharacterized protein</fullName>
    </submittedName>
</protein>
<keyword evidence="1" id="KW-0812">Transmembrane</keyword>
<feature type="transmembrane region" description="Helical" evidence="1">
    <location>
        <begin position="6"/>
        <end position="29"/>
    </location>
</feature>
<proteinExistence type="predicted"/>
<reference evidence="2 3" key="1">
    <citation type="submission" date="2019-08" db="EMBL/GenBank/DDBJ databases">
        <title>In-depth cultivation of the pig gut microbiome towards novel bacterial diversity and tailored functional studies.</title>
        <authorList>
            <person name="Wylensek D."/>
            <person name="Hitch T.C.A."/>
            <person name="Clavel T."/>
        </authorList>
    </citation>
    <scope>NUCLEOTIDE SEQUENCE [LARGE SCALE GENOMIC DNA]</scope>
    <source>
        <strain evidence="2 3">WCA-693-APC-5D-A</strain>
    </source>
</reference>
<dbReference type="GeneID" id="96778172"/>
<keyword evidence="3" id="KW-1185">Reference proteome</keyword>
<evidence type="ECO:0000256" key="1">
    <source>
        <dbReference type="SAM" id="Phobius"/>
    </source>
</evidence>
<dbReference type="Proteomes" id="UP000433181">
    <property type="component" value="Unassembled WGS sequence"/>
</dbReference>
<evidence type="ECO:0000313" key="3">
    <source>
        <dbReference type="Proteomes" id="UP000433181"/>
    </source>
</evidence>
<name>A0A6I2UEI1_9FIRM</name>
<gene>
    <name evidence="2" type="ORF">FYJ84_04535</name>
</gene>
<sequence>MRREEGYFILDAMGALILLLAMVAGMSYMHVQLAGMKELEGYVTAECMVREQLDRLCVERQESDLGIRYRQENGYEFCVESTREAAGVQGMVRYHVQADWQGHRERHSFALAKEVAVEG</sequence>
<keyword evidence="1" id="KW-0472">Membrane</keyword>
<dbReference type="RefSeq" id="WP_154406422.1">
    <property type="nucleotide sequence ID" value="NZ_JAQXJM010000183.1"/>
</dbReference>
<comment type="caution">
    <text evidence="2">The sequence shown here is derived from an EMBL/GenBank/DDBJ whole genome shotgun (WGS) entry which is preliminary data.</text>
</comment>
<evidence type="ECO:0000313" key="2">
    <source>
        <dbReference type="EMBL" id="MSU08255.1"/>
    </source>
</evidence>
<dbReference type="EMBL" id="VUNR01000006">
    <property type="protein sequence ID" value="MSU08255.1"/>
    <property type="molecule type" value="Genomic_DNA"/>
</dbReference>